<evidence type="ECO:0000313" key="4">
    <source>
        <dbReference type="EMBL" id="CAL5227162.1"/>
    </source>
</evidence>
<accession>A0ABP1G752</accession>
<dbReference type="InterPro" id="IPR004147">
    <property type="entry name" value="ABC1_dom"/>
</dbReference>
<dbReference type="SUPFAM" id="SSF56112">
    <property type="entry name" value="Protein kinase-like (PK-like)"/>
    <property type="match status" value="1"/>
</dbReference>
<dbReference type="Proteomes" id="UP001497392">
    <property type="component" value="Unassembled WGS sequence"/>
</dbReference>
<sequence length="873" mass="95042">MISLRGFHATPHVIGSPCHPQVYRQKGQLRVDLTVQRAYTAQLAATDLDPYTDVEYNAQRNAAFWETRPVLVVRRTAEIVVSFAQWVLWTRLTRGNTTESVSELQAERFREILTNLGPAFVKIGQAVSSRPDVAPPSYIRELEKLQDQIPPFPNADAMAVIEQDTGQPIVSLFSYISPEPVAAASLGQVYRARLRAGGREVAVKVQRPGVKESIALDIYILRSLAVVIRRVRKINSDLGEILDEWAESLYKELDYRREARNGIRFRELYGDLDGIYAPEMLLESTTPRVLIMEWIEGRRLRRAGKNGFGPTQAELQDDLKLVEIGVQCSLEQILERGFHHADPHPGNLLRLPDNRLAYIDFGMMGDIQSGVRRGLIRATLHMVNREYDALADDFVELGLLPTGANRSEVVPALTNVFSKALSAGVSNVSFSDLSTDLGRTMYEFKFRIPPYYTLLVRTLSVLEGIALSADPNYKVLGSAYPWIARRLLSDSSQDLQDTLRALLYKGSKFQFARLESLLRQAVKSPPRTSLDSGRPNKRVSPGARALELLLGTESGAVRDIITEELAKGLDAYWRLSADDALDAARARLVSVLGERETPERAISGQAAPGTTNSAWLQTLLRVPDLATAEDREQAAGIVSLAALLQELSSPAQGDAPIQSPVPDFLKPLVPAQAAQALALLQWLAAELGQLPQAQQREALQLPLQLGGKLTSRVLARGLRAVLLPAQSPAKAAPSVSFRAEDDVAAPPARSAVSRVQSPSPETQAIRNAANTTPAAGADDMFAAPDMTIPAPSTVATGRPIPRTQVDTSASKAITARMKPLSTQPVALKTSPPTPISTSAKPAAAPDARYPGQAKQNGVQAVPAGYSGNGKVRV</sequence>
<feature type="region of interest" description="Disordered" evidence="2">
    <location>
        <begin position="824"/>
        <end position="873"/>
    </location>
</feature>
<keyword evidence="5" id="KW-1185">Reference proteome</keyword>
<dbReference type="PANTHER" id="PTHR10566">
    <property type="entry name" value="CHAPERONE-ACTIVITY OF BC1 COMPLEX CABC1 -RELATED"/>
    <property type="match status" value="1"/>
</dbReference>
<feature type="domain" description="Protein kinase" evidence="3">
    <location>
        <begin position="175"/>
        <end position="588"/>
    </location>
</feature>
<gene>
    <name evidence="4" type="primary">g10076</name>
    <name evidence="4" type="ORF">VP750_LOCUS9068</name>
</gene>
<protein>
    <submittedName>
        <fullName evidence="4">G10076 protein</fullName>
    </submittedName>
</protein>
<dbReference type="Pfam" id="PF03109">
    <property type="entry name" value="ABC1"/>
    <property type="match status" value="1"/>
</dbReference>
<reference evidence="4 5" key="1">
    <citation type="submission" date="2024-06" db="EMBL/GenBank/DDBJ databases">
        <authorList>
            <person name="Kraege A."/>
            <person name="Thomma B."/>
        </authorList>
    </citation>
    <scope>NUCLEOTIDE SEQUENCE [LARGE SCALE GENOMIC DNA]</scope>
</reference>
<dbReference type="InterPro" id="IPR000719">
    <property type="entry name" value="Prot_kinase_dom"/>
</dbReference>
<dbReference type="InterPro" id="IPR011009">
    <property type="entry name" value="Kinase-like_dom_sf"/>
</dbReference>
<comment type="similarity">
    <text evidence="1">Belongs to the protein kinase superfamily. ADCK protein kinase family.</text>
</comment>
<name>A0ABP1G752_9CHLO</name>
<proteinExistence type="inferred from homology"/>
<dbReference type="InterPro" id="IPR050154">
    <property type="entry name" value="UbiB_kinase"/>
</dbReference>
<evidence type="ECO:0000256" key="2">
    <source>
        <dbReference type="SAM" id="MobiDB-lite"/>
    </source>
</evidence>
<dbReference type="EMBL" id="CAXHTA020000017">
    <property type="protein sequence ID" value="CAL5227162.1"/>
    <property type="molecule type" value="Genomic_DNA"/>
</dbReference>
<dbReference type="Gene3D" id="1.10.510.10">
    <property type="entry name" value="Transferase(Phosphotransferase) domain 1"/>
    <property type="match status" value="1"/>
</dbReference>
<dbReference type="PANTHER" id="PTHR10566:SF119">
    <property type="entry name" value="OS04G0640500 PROTEIN"/>
    <property type="match status" value="1"/>
</dbReference>
<evidence type="ECO:0000256" key="1">
    <source>
        <dbReference type="ARBA" id="ARBA00009670"/>
    </source>
</evidence>
<evidence type="ECO:0000313" key="5">
    <source>
        <dbReference type="Proteomes" id="UP001497392"/>
    </source>
</evidence>
<dbReference type="CDD" id="cd05121">
    <property type="entry name" value="ABC1_ADCK3-like"/>
    <property type="match status" value="1"/>
</dbReference>
<organism evidence="4 5">
    <name type="scientific">Coccomyxa viridis</name>
    <dbReference type="NCBI Taxonomy" id="1274662"/>
    <lineage>
        <taxon>Eukaryota</taxon>
        <taxon>Viridiplantae</taxon>
        <taxon>Chlorophyta</taxon>
        <taxon>core chlorophytes</taxon>
        <taxon>Trebouxiophyceae</taxon>
        <taxon>Trebouxiophyceae incertae sedis</taxon>
        <taxon>Coccomyxaceae</taxon>
        <taxon>Coccomyxa</taxon>
    </lineage>
</organism>
<comment type="caution">
    <text evidence="4">The sequence shown here is derived from an EMBL/GenBank/DDBJ whole genome shotgun (WGS) entry which is preliminary data.</text>
</comment>
<evidence type="ECO:0000259" key="3">
    <source>
        <dbReference type="PROSITE" id="PS50011"/>
    </source>
</evidence>
<dbReference type="PROSITE" id="PS50011">
    <property type="entry name" value="PROTEIN_KINASE_DOM"/>
    <property type="match status" value="1"/>
</dbReference>